<name>A0ABQ6CGF4_9HYPH</name>
<dbReference type="RefSeq" id="WP_284311630.1">
    <property type="nucleotide sequence ID" value="NZ_BSPC01000015.1"/>
</dbReference>
<dbReference type="InterPro" id="IPR025048">
    <property type="entry name" value="DUF3987"/>
</dbReference>
<feature type="region of interest" description="Disordered" evidence="1">
    <location>
        <begin position="1"/>
        <end position="35"/>
    </location>
</feature>
<dbReference type="Proteomes" id="UP001156882">
    <property type="component" value="Unassembled WGS sequence"/>
</dbReference>
<sequence>MEANYHSDPFAPLSDAEKAGKQAPPEDVWKPITPIPDDAPQLTREFIQARLPAGYSLTTGWKYLDADGHRMCSVIRADRPANGSPAAKTFMPFAFCEGPNKKREWRAKGLSAPRPLYHLDQLAKRPNDPVLVVEGEKAVEAAASIFGSHVVVTSISGSKSAAKADWSPLRGRRVTIWPDNDPAGIAYAGDVAALLHQTDVASVGTVQVPRSWPDGWDLADELPVDVDLSKLTELMALSAQQEPEFGSWENPDLSLLGTGRRPAPTFPVELLNGWGEWVEKRAAACSAPLDYVAISLLASAAAAIGNVRWPLAGANWAEPPLLWCGLVGSPSSGKSPSMDAAFALVHHAEEQMAAGYDDERRDYETKRQTAKATREAWEAEVKASVKAGENPRQMPAEAEVPDVPPRPRIRVADATIEAIAKLAALLPRGLLLVRDELSGWFGAFDKYGGGGADRAFAIEMYGGRPYVVDRVKNADPIRIPHLSIGILGGVQPDKLAEMLSGPDDGLVARMLWAWPEALPDFSLLREQQFDHKANAAFARLVELPMSADQFGNPEPRYIQLTSEAEDFLEKYARSVAIRAHQATGVMAGALGKARGHVLRLSAVLEYLWWCIQPSDTEPSKIGADAVLAASGIVDGYFLPMAERVFGDASIPLHDRLAMVLIRRLRDEGQSAFNARDLRLSKGGPLRDAGAMDAACSALVESGVIRPAPGREGNTKGRSSKKFEVNRRLFGRAA</sequence>
<keyword evidence="3" id="KW-1185">Reference proteome</keyword>
<comment type="caution">
    <text evidence="2">The sequence shown here is derived from an EMBL/GenBank/DDBJ whole genome shotgun (WGS) entry which is preliminary data.</text>
</comment>
<protein>
    <recommendedName>
        <fullName evidence="4">DUF3987 domain-containing protein</fullName>
    </recommendedName>
</protein>
<dbReference type="CDD" id="cd00188">
    <property type="entry name" value="TOPRIM"/>
    <property type="match status" value="1"/>
</dbReference>
<reference evidence="3" key="1">
    <citation type="journal article" date="2019" name="Int. J. Syst. Evol. Microbiol.">
        <title>The Global Catalogue of Microorganisms (GCM) 10K type strain sequencing project: providing services to taxonomists for standard genome sequencing and annotation.</title>
        <authorList>
            <consortium name="The Broad Institute Genomics Platform"/>
            <consortium name="The Broad Institute Genome Sequencing Center for Infectious Disease"/>
            <person name="Wu L."/>
            <person name="Ma J."/>
        </authorList>
    </citation>
    <scope>NUCLEOTIDE SEQUENCE [LARGE SCALE GENOMIC DNA]</scope>
    <source>
        <strain evidence="3">NBRC 101365</strain>
    </source>
</reference>
<evidence type="ECO:0000256" key="1">
    <source>
        <dbReference type="SAM" id="MobiDB-lite"/>
    </source>
</evidence>
<dbReference type="Gene3D" id="3.40.1360.10">
    <property type="match status" value="1"/>
</dbReference>
<gene>
    <name evidence="2" type="ORF">GCM10007874_17750</name>
</gene>
<organism evidence="2 3">
    <name type="scientific">Labrys miyagiensis</name>
    <dbReference type="NCBI Taxonomy" id="346912"/>
    <lineage>
        <taxon>Bacteria</taxon>
        <taxon>Pseudomonadati</taxon>
        <taxon>Pseudomonadota</taxon>
        <taxon>Alphaproteobacteria</taxon>
        <taxon>Hyphomicrobiales</taxon>
        <taxon>Xanthobacteraceae</taxon>
        <taxon>Labrys</taxon>
    </lineage>
</organism>
<accession>A0ABQ6CGF4</accession>
<proteinExistence type="predicted"/>
<dbReference type="Pfam" id="PF13148">
    <property type="entry name" value="DUF3987"/>
    <property type="match status" value="1"/>
</dbReference>
<evidence type="ECO:0008006" key="4">
    <source>
        <dbReference type="Google" id="ProtNLM"/>
    </source>
</evidence>
<dbReference type="EMBL" id="BSPC01000015">
    <property type="protein sequence ID" value="GLS18758.1"/>
    <property type="molecule type" value="Genomic_DNA"/>
</dbReference>
<evidence type="ECO:0000313" key="3">
    <source>
        <dbReference type="Proteomes" id="UP001156882"/>
    </source>
</evidence>
<evidence type="ECO:0000313" key="2">
    <source>
        <dbReference type="EMBL" id="GLS18758.1"/>
    </source>
</evidence>